<evidence type="ECO:0000313" key="3">
    <source>
        <dbReference type="Proteomes" id="UP000054007"/>
    </source>
</evidence>
<evidence type="ECO:0000259" key="1">
    <source>
        <dbReference type="Pfam" id="PF24494"/>
    </source>
</evidence>
<dbReference type="InterPro" id="IPR056009">
    <property type="entry name" value="DUF7587"/>
</dbReference>
<organism evidence="2 3">
    <name type="scientific">Cylindrobasidium torrendii FP15055 ss-10</name>
    <dbReference type="NCBI Taxonomy" id="1314674"/>
    <lineage>
        <taxon>Eukaryota</taxon>
        <taxon>Fungi</taxon>
        <taxon>Dikarya</taxon>
        <taxon>Basidiomycota</taxon>
        <taxon>Agaricomycotina</taxon>
        <taxon>Agaricomycetes</taxon>
        <taxon>Agaricomycetidae</taxon>
        <taxon>Agaricales</taxon>
        <taxon>Marasmiineae</taxon>
        <taxon>Physalacriaceae</taxon>
        <taxon>Cylindrobasidium</taxon>
    </lineage>
</organism>
<dbReference type="AlphaFoldDB" id="A0A0D7B2L1"/>
<dbReference type="OrthoDB" id="3359845at2759"/>
<dbReference type="Proteomes" id="UP000054007">
    <property type="component" value="Unassembled WGS sequence"/>
</dbReference>
<gene>
    <name evidence="2" type="ORF">CYLTODRAFT_425208</name>
</gene>
<keyword evidence="3" id="KW-1185">Reference proteome</keyword>
<accession>A0A0D7B2L1</accession>
<feature type="domain" description="DUF7587" evidence="1">
    <location>
        <begin position="5"/>
        <end position="157"/>
    </location>
</feature>
<protein>
    <recommendedName>
        <fullName evidence="1">DUF7587 domain-containing protein</fullName>
    </recommendedName>
</protein>
<reference evidence="2 3" key="1">
    <citation type="journal article" date="2015" name="Fungal Genet. Biol.">
        <title>Evolution of novel wood decay mechanisms in Agaricales revealed by the genome sequences of Fistulina hepatica and Cylindrobasidium torrendii.</title>
        <authorList>
            <person name="Floudas D."/>
            <person name="Held B.W."/>
            <person name="Riley R."/>
            <person name="Nagy L.G."/>
            <person name="Koehler G."/>
            <person name="Ransdell A.S."/>
            <person name="Younus H."/>
            <person name="Chow J."/>
            <person name="Chiniquy J."/>
            <person name="Lipzen A."/>
            <person name="Tritt A."/>
            <person name="Sun H."/>
            <person name="Haridas S."/>
            <person name="LaButti K."/>
            <person name="Ohm R.A."/>
            <person name="Kues U."/>
            <person name="Blanchette R.A."/>
            <person name="Grigoriev I.V."/>
            <person name="Minto R.E."/>
            <person name="Hibbett D.S."/>
        </authorList>
    </citation>
    <scope>NUCLEOTIDE SEQUENCE [LARGE SCALE GENOMIC DNA]</scope>
    <source>
        <strain evidence="2 3">FP15055 ss-10</strain>
    </source>
</reference>
<name>A0A0D7B2L1_9AGAR</name>
<sequence length="267" mass="30127">MYRRRSLLFRVVDRQTDIPNPDNGAYESGFCRSSSTMPQDTHEAEKESIIRHVSNPGGNWGKSPFLSTSASFLWCMWEAGRRAAQCGRKADEIHILVLDASPLEREGSLRWLNNVDAPYRQWFLGTQFYTWIDNSKEVLVKYAIPSYSILGRVNYVDIQRNSPSFFPVHLKFEDWRTSTPRKKKTKLVYGSFSAREGDVMLRFKANSYAANFATLIDFVNALTGAGTSMPRDVALAIASNLALCCSGGVVGTQPDRVLRENVADHAW</sequence>
<proteinExistence type="predicted"/>
<dbReference type="EMBL" id="KN880635">
    <property type="protein sequence ID" value="KIY64450.1"/>
    <property type="molecule type" value="Genomic_DNA"/>
</dbReference>
<evidence type="ECO:0000313" key="2">
    <source>
        <dbReference type="EMBL" id="KIY64450.1"/>
    </source>
</evidence>
<dbReference type="Pfam" id="PF24494">
    <property type="entry name" value="DUF7587"/>
    <property type="match status" value="1"/>
</dbReference>